<dbReference type="PROSITE" id="PS52019">
    <property type="entry name" value="PKS_MFAS_DH"/>
    <property type="match status" value="1"/>
</dbReference>
<dbReference type="InterPro" id="IPR050091">
    <property type="entry name" value="PKS_NRPS_Biosynth_Enz"/>
</dbReference>
<dbReference type="PANTHER" id="PTHR43775">
    <property type="entry name" value="FATTY ACID SYNTHASE"/>
    <property type="match status" value="1"/>
</dbReference>
<evidence type="ECO:0000313" key="9">
    <source>
        <dbReference type="EMBL" id="OWU97147.1"/>
    </source>
</evidence>
<evidence type="ECO:0000259" key="8">
    <source>
        <dbReference type="PROSITE" id="PS52019"/>
    </source>
</evidence>
<dbReference type="RefSeq" id="WP_088647615.1">
    <property type="nucleotide sequence ID" value="NZ_MZMV01000107.1"/>
</dbReference>
<feature type="region of interest" description="Disordered" evidence="6">
    <location>
        <begin position="1201"/>
        <end position="1226"/>
    </location>
</feature>
<dbReference type="SUPFAM" id="SSF53901">
    <property type="entry name" value="Thiolase-like"/>
    <property type="match status" value="1"/>
</dbReference>
<gene>
    <name evidence="9" type="ORF">B5D80_31835</name>
</gene>
<dbReference type="Gene3D" id="3.30.70.3290">
    <property type="match status" value="1"/>
</dbReference>
<dbReference type="InterPro" id="IPR049900">
    <property type="entry name" value="PKS_mFAS_DH"/>
</dbReference>
<dbReference type="InterPro" id="IPR032821">
    <property type="entry name" value="PKS_assoc"/>
</dbReference>
<keyword evidence="10" id="KW-1185">Reference proteome</keyword>
<sequence length="1403" mass="146242">MRLLTRARPWVRGGRPRRAGVSSFGISGTNAHVIIEEAPDDPEPADRATDDRPDPATPLPVLLSARSPEALRAQADRLYHHLTDRPELPLPDVARALGLTRSAFDHRAAITATDRETLLDGLGTVARTGGGAVVTAARLAVLFSGQGSQRPGMTRDLYAAHPTYARALDEVCAAFDGHLDRPLAEVIFAADPDDAALLHQTAYTQAALFAVEVALYRLVESWGIVPGHLVGHSIGELVAAHVAGVLSLPDAVRLVAARGRLMQQLPPGGAMVAVQTGEEAARALIDDDRSVSVAAVNAPTAVVLAGDEEAVLRVAERLAAAGHKTRRLTVSHAFHSARMDPMLDEFRRVAETVTYAQPRLPVVSNLSGALAGPGELTTADYWVRHVRHAVRFADGVAELRRLGADVFLEIGPGAVLTPMVTECLDAEPDGPPSLVVAALRADRPDPVAVTDAVGRLWAHGVGMDLAAVLPPAGLAPLPTYAFQREHFWLRPGADVWDPADAGLEAPAHPLLAATVALAGGGVVHTGRLAGRDGSWLADHTVLDRPVLPGGAVADLLLSAVVGVGDPGFTELTLAAPLVIPARDRLDVQVRVGEQDERGRRAVSLHARRAAHGPWTEYAHGRTDAAPVPATGDLPATWPPRDATPVSPAACYDRLADLGLAYGPAHRVVSAAWRAGEHVYAELDATSATAPGAALEALTVLTGGGVVRQWHDLRRSDAGEPVRLVFRRDGDAAADVVLADAHGRVVLRAARVTFTLPEPWAEPDDDRRDLLYRLSLVPYRLPARRGSARVAVVGDPTAFPVLRGLDAVAVPRLAELGADRPEVVVAPVGVPAGPPSGVSARAATTTVLHLVREWLADEDRAGTLVVLTRHALSGPADGSRIDPAHAAVWGLLRAAQAEQPDRFVLVDVDDAVPATALDLALAAPEPQLVLRGSQAFVPRLTLADVPSGASTAPFDPAGTVLLTGGTGGLGRELARHLVATSGVRHLVLVGRQGAAAPGASELCAELGDLGAEVTVAACDLADPAQVRDLVAAVAAAHPLTAVVHAAGVNRDSVLAAMTDEQVDEVFRAKVDAVLNLHEATADAPLAAFVLFSSASGILGGPGQGNYAAANAFLDAFAVHRAALGLPAQSLAWGLWRERAGMAGKLTEADLHRMRRGGIAPLDTADGLALFDLSLRTGEPGLVPLRLDVAALRVAARTAPVSPPLRDLAPHLPATASGGTPSPGAAASRSDLLAGLSGADRERALVDLVGECAAGVLGHATAAAIDPHRGFLEQGVDSLTAVELRNRLATEVGRKLPTTVVFDHPSPGELAAYLGTLFVDEASPAGPAALSVELDRVAVALGAAQPDAQGHAEITRRIEQLLQSWQERSPGGGTGDADEQRSIDLDSASLDEVLGFINDEFGYSQ</sequence>
<reference evidence="9 10" key="1">
    <citation type="submission" date="2017-03" db="EMBL/GenBank/DDBJ databases">
        <title>Whole genome sequence of Micromonospora wenchangensis, isolated from mangrove soil.</title>
        <authorList>
            <person name="Yang H."/>
        </authorList>
    </citation>
    <scope>NUCLEOTIDE SEQUENCE [LARGE SCALE GENOMIC DNA]</scope>
    <source>
        <strain evidence="9 10">CCTCC AA 2012002</strain>
    </source>
</reference>
<dbReference type="PANTHER" id="PTHR43775:SF51">
    <property type="entry name" value="INACTIVE PHENOLPHTHIOCEROL SYNTHESIS POLYKETIDE SYNTHASE TYPE I PKS1-RELATED"/>
    <property type="match status" value="1"/>
</dbReference>
<dbReference type="GO" id="GO:0031177">
    <property type="term" value="F:phosphopantetheine binding"/>
    <property type="evidence" value="ECO:0007669"/>
    <property type="project" value="InterPro"/>
</dbReference>
<dbReference type="Gene3D" id="3.40.47.10">
    <property type="match status" value="1"/>
</dbReference>
<dbReference type="SUPFAM" id="SSF55048">
    <property type="entry name" value="Probable ACP-binding domain of malonyl-CoA ACP transacylase"/>
    <property type="match status" value="1"/>
</dbReference>
<dbReference type="InterPro" id="IPR020806">
    <property type="entry name" value="PKS_PP-bd"/>
</dbReference>
<evidence type="ECO:0000256" key="5">
    <source>
        <dbReference type="PROSITE-ProRule" id="PRU01363"/>
    </source>
</evidence>
<keyword evidence="2" id="KW-0597">Phosphoprotein</keyword>
<dbReference type="Gene3D" id="1.10.1200.10">
    <property type="entry name" value="ACP-like"/>
    <property type="match status" value="1"/>
</dbReference>
<dbReference type="PROSITE" id="PS50075">
    <property type="entry name" value="CARRIER"/>
    <property type="match status" value="1"/>
</dbReference>
<feature type="compositionally biased region" description="Basic and acidic residues" evidence="6">
    <location>
        <begin position="44"/>
        <end position="54"/>
    </location>
</feature>
<keyword evidence="1" id="KW-0596">Phosphopantetheine</keyword>
<dbReference type="EMBL" id="MZMV01000107">
    <property type="protein sequence ID" value="OWU97147.1"/>
    <property type="molecule type" value="Genomic_DNA"/>
</dbReference>
<dbReference type="InterPro" id="IPR042104">
    <property type="entry name" value="PKS_dehydratase_sf"/>
</dbReference>
<evidence type="ECO:0000256" key="3">
    <source>
        <dbReference type="ARBA" id="ARBA00022679"/>
    </source>
</evidence>
<dbReference type="InterPro" id="IPR009081">
    <property type="entry name" value="PP-bd_ACP"/>
</dbReference>
<evidence type="ECO:0000259" key="7">
    <source>
        <dbReference type="PROSITE" id="PS50075"/>
    </source>
</evidence>
<dbReference type="CDD" id="cd08956">
    <property type="entry name" value="KR_3_FAS_SDR_x"/>
    <property type="match status" value="1"/>
</dbReference>
<dbReference type="SUPFAM" id="SSF52151">
    <property type="entry name" value="FabD/lysophospholipase-like"/>
    <property type="match status" value="1"/>
</dbReference>
<keyword evidence="4" id="KW-0012">Acyltransferase</keyword>
<dbReference type="SMART" id="SM01294">
    <property type="entry name" value="PKS_PP_betabranch"/>
    <property type="match status" value="1"/>
</dbReference>
<dbReference type="Proteomes" id="UP000197174">
    <property type="component" value="Unassembled WGS sequence"/>
</dbReference>
<dbReference type="SMART" id="SM00826">
    <property type="entry name" value="PKS_DH"/>
    <property type="match status" value="1"/>
</dbReference>
<dbReference type="FunFam" id="3.40.366.10:FF:000002">
    <property type="entry name" value="Probable polyketide synthase 2"/>
    <property type="match status" value="1"/>
</dbReference>
<dbReference type="Pfam" id="PF00550">
    <property type="entry name" value="PP-binding"/>
    <property type="match status" value="1"/>
</dbReference>
<protein>
    <submittedName>
        <fullName evidence="9">Uncharacterized protein</fullName>
    </submittedName>
</protein>
<organism evidence="9 10">
    <name type="scientific">Micromonospora wenchangensis</name>
    <dbReference type="NCBI Taxonomy" id="1185415"/>
    <lineage>
        <taxon>Bacteria</taxon>
        <taxon>Bacillati</taxon>
        <taxon>Actinomycetota</taxon>
        <taxon>Actinomycetes</taxon>
        <taxon>Micromonosporales</taxon>
        <taxon>Micromonosporaceae</taxon>
        <taxon>Micromonospora</taxon>
    </lineage>
</organism>
<dbReference type="Gene3D" id="3.10.129.110">
    <property type="entry name" value="Polyketide synthase dehydratase"/>
    <property type="match status" value="1"/>
</dbReference>
<dbReference type="InterPro" id="IPR001227">
    <property type="entry name" value="Ac_transferase_dom_sf"/>
</dbReference>
<dbReference type="Pfam" id="PF08659">
    <property type="entry name" value="KR"/>
    <property type="match status" value="1"/>
</dbReference>
<feature type="region of interest" description="C-terminal hotdog fold" evidence="5">
    <location>
        <begin position="642"/>
        <end position="815"/>
    </location>
</feature>
<dbReference type="GO" id="GO:0006633">
    <property type="term" value="P:fatty acid biosynthetic process"/>
    <property type="evidence" value="ECO:0007669"/>
    <property type="project" value="TreeGrafter"/>
</dbReference>
<feature type="region of interest" description="N-terminal hotdog fold" evidence="5">
    <location>
        <begin position="508"/>
        <end position="629"/>
    </location>
</feature>
<dbReference type="SUPFAM" id="SSF51735">
    <property type="entry name" value="NAD(P)-binding Rossmann-fold domains"/>
    <property type="match status" value="2"/>
</dbReference>
<accession>A0A246R8R8</accession>
<dbReference type="InterPro" id="IPR016039">
    <property type="entry name" value="Thiolase-like"/>
</dbReference>
<dbReference type="Pfam" id="PF21089">
    <property type="entry name" value="PKS_DH_N"/>
    <property type="match status" value="1"/>
</dbReference>
<dbReference type="InterPro" id="IPR049551">
    <property type="entry name" value="PKS_DH_C"/>
</dbReference>
<dbReference type="Gene3D" id="3.40.366.10">
    <property type="entry name" value="Malonyl-Coenzyme A Acyl Carrier Protein, domain 2"/>
    <property type="match status" value="1"/>
</dbReference>
<feature type="domain" description="Carrier" evidence="7">
    <location>
        <begin position="1241"/>
        <end position="1316"/>
    </location>
</feature>
<dbReference type="InterPro" id="IPR016035">
    <property type="entry name" value="Acyl_Trfase/lysoPLipase"/>
</dbReference>
<feature type="compositionally biased region" description="Low complexity" evidence="6">
    <location>
        <begin position="1211"/>
        <end position="1226"/>
    </location>
</feature>
<dbReference type="GO" id="GO:0004312">
    <property type="term" value="F:fatty acid synthase activity"/>
    <property type="evidence" value="ECO:0007669"/>
    <property type="project" value="TreeGrafter"/>
</dbReference>
<dbReference type="SMART" id="SM00823">
    <property type="entry name" value="PKS_PP"/>
    <property type="match status" value="1"/>
</dbReference>
<dbReference type="InterPro" id="IPR055123">
    <property type="entry name" value="SpnB-like_Rossmann"/>
</dbReference>
<dbReference type="SMART" id="SM00827">
    <property type="entry name" value="PKS_AT"/>
    <property type="match status" value="1"/>
</dbReference>
<proteinExistence type="predicted"/>
<dbReference type="InterPro" id="IPR049552">
    <property type="entry name" value="PKS_DH_N"/>
</dbReference>
<evidence type="ECO:0000256" key="6">
    <source>
        <dbReference type="SAM" id="MobiDB-lite"/>
    </source>
</evidence>
<dbReference type="Pfam" id="PF14765">
    <property type="entry name" value="PS-DH"/>
    <property type="match status" value="1"/>
</dbReference>
<evidence type="ECO:0000256" key="1">
    <source>
        <dbReference type="ARBA" id="ARBA00022450"/>
    </source>
</evidence>
<dbReference type="SMART" id="SM00822">
    <property type="entry name" value="PKS_KR"/>
    <property type="match status" value="1"/>
</dbReference>
<dbReference type="SUPFAM" id="SSF47336">
    <property type="entry name" value="ACP-like"/>
    <property type="match status" value="1"/>
</dbReference>
<dbReference type="Pfam" id="PF16197">
    <property type="entry name" value="KAsynt_C_assoc"/>
    <property type="match status" value="1"/>
</dbReference>
<feature type="domain" description="PKS/mFAS DH" evidence="8">
    <location>
        <begin position="508"/>
        <end position="815"/>
    </location>
</feature>
<comment type="caution">
    <text evidence="5">Lacks conserved residue(s) required for the propagation of feature annotation.</text>
</comment>
<evidence type="ECO:0000256" key="2">
    <source>
        <dbReference type="ARBA" id="ARBA00022553"/>
    </source>
</evidence>
<dbReference type="InterPro" id="IPR016036">
    <property type="entry name" value="Malonyl_transacylase_ACP-bd"/>
</dbReference>
<dbReference type="InterPro" id="IPR020807">
    <property type="entry name" value="PKS_DH"/>
</dbReference>
<evidence type="ECO:0000313" key="10">
    <source>
        <dbReference type="Proteomes" id="UP000197174"/>
    </source>
</evidence>
<dbReference type="InterPro" id="IPR014043">
    <property type="entry name" value="Acyl_transferase_dom"/>
</dbReference>
<dbReference type="InterPro" id="IPR057326">
    <property type="entry name" value="KR_dom"/>
</dbReference>
<feature type="region of interest" description="Disordered" evidence="6">
    <location>
        <begin position="38"/>
        <end position="60"/>
    </location>
</feature>
<comment type="caution">
    <text evidence="9">The sequence shown here is derived from an EMBL/GenBank/DDBJ whole genome shotgun (WGS) entry which is preliminary data.</text>
</comment>
<keyword evidence="3" id="KW-0808">Transferase</keyword>
<dbReference type="InterPro" id="IPR036291">
    <property type="entry name" value="NAD(P)-bd_dom_sf"/>
</dbReference>
<dbReference type="Gene3D" id="3.40.50.720">
    <property type="entry name" value="NAD(P)-binding Rossmann-like Domain"/>
    <property type="match status" value="1"/>
</dbReference>
<dbReference type="Pfam" id="PF00698">
    <property type="entry name" value="Acyl_transf_1"/>
    <property type="match status" value="1"/>
</dbReference>
<name>A0A246R8R8_9ACTN</name>
<dbReference type="InterPro" id="IPR013968">
    <property type="entry name" value="PKS_KR"/>
</dbReference>
<dbReference type="InterPro" id="IPR036736">
    <property type="entry name" value="ACP-like_sf"/>
</dbReference>
<evidence type="ECO:0000256" key="4">
    <source>
        <dbReference type="ARBA" id="ARBA00023315"/>
    </source>
</evidence>
<dbReference type="Pfam" id="PF22953">
    <property type="entry name" value="SpnB_Rossmann"/>
    <property type="match status" value="1"/>
</dbReference>